<organism evidence="2 3">
    <name type="scientific">Thelohanellus kitauei</name>
    <name type="common">Myxosporean</name>
    <dbReference type="NCBI Taxonomy" id="669202"/>
    <lineage>
        <taxon>Eukaryota</taxon>
        <taxon>Metazoa</taxon>
        <taxon>Cnidaria</taxon>
        <taxon>Myxozoa</taxon>
        <taxon>Myxosporea</taxon>
        <taxon>Bivalvulida</taxon>
        <taxon>Platysporina</taxon>
        <taxon>Myxobolidae</taxon>
        <taxon>Thelohanellus</taxon>
    </lineage>
</organism>
<accession>A0A0C2J4U7</accession>
<comment type="caution">
    <text evidence="2">The sequence shown here is derived from an EMBL/GenBank/DDBJ whole genome shotgun (WGS) entry which is preliminary data.</text>
</comment>
<dbReference type="EMBL" id="JWZT01001085">
    <property type="protein sequence ID" value="KII72859.1"/>
    <property type="molecule type" value="Genomic_DNA"/>
</dbReference>
<dbReference type="OrthoDB" id="5949766at2759"/>
<dbReference type="PANTHER" id="PTHR12106">
    <property type="entry name" value="SORTILIN RELATED"/>
    <property type="match status" value="1"/>
</dbReference>
<keyword evidence="3" id="KW-1185">Reference proteome</keyword>
<dbReference type="GO" id="GO:0006892">
    <property type="term" value="P:post-Golgi vesicle-mediated transport"/>
    <property type="evidence" value="ECO:0007669"/>
    <property type="project" value="TreeGrafter"/>
</dbReference>
<name>A0A0C2J4U7_THEKT</name>
<dbReference type="SUPFAM" id="SSF110296">
    <property type="entry name" value="Oligoxyloglucan reducing end-specific cellobiohydrolase"/>
    <property type="match status" value="1"/>
</dbReference>
<dbReference type="Proteomes" id="UP000031668">
    <property type="component" value="Unassembled WGS sequence"/>
</dbReference>
<feature type="domain" description="Sortilin C-terminal" evidence="1">
    <location>
        <begin position="315"/>
        <end position="375"/>
    </location>
</feature>
<sequence>MEINAFYNIKRFVRIRNDSLLLEYDQVKCFQNQLSETDSRIGILNLENRLGNTIRIIHLRRSEMSGVLSSLKRYREYFYYHGNHYLLTGNSSSLCLCTINRCDEFVKLVCNLSKYTRLDGKCSFVVNPHLPGVIYANIQRSKDKTRTYVSFDNGKKFIPIKFKSKSFKILKNNCGVELELECTDLFINKHFPEKWVAIFNGKFHGRGFVSRHVFISFDGGKNWEMLKSRLDKLIVLNRGGLLFGRGSITHGIYYSFNQGVISYKHYVSTDHLTAIQPLDFPKTSVVAAINYDKFNNTYTLLMFNFSNVISICDIIIDRTCQSDDFETVYVPRYHWNCFQGQKISYLKQKPSSLCFDNRTEVQPTIKPCPCSLEDFHW</sequence>
<evidence type="ECO:0000313" key="3">
    <source>
        <dbReference type="Proteomes" id="UP000031668"/>
    </source>
</evidence>
<dbReference type="GO" id="GO:0005794">
    <property type="term" value="C:Golgi apparatus"/>
    <property type="evidence" value="ECO:0007669"/>
    <property type="project" value="TreeGrafter"/>
</dbReference>
<dbReference type="GO" id="GO:0016020">
    <property type="term" value="C:membrane"/>
    <property type="evidence" value="ECO:0007669"/>
    <property type="project" value="TreeGrafter"/>
</dbReference>
<protein>
    <submittedName>
        <fullName evidence="2">Vacuolar protein sorting/targeting protein 10</fullName>
    </submittedName>
</protein>
<evidence type="ECO:0000313" key="2">
    <source>
        <dbReference type="EMBL" id="KII72859.1"/>
    </source>
</evidence>
<evidence type="ECO:0000259" key="1">
    <source>
        <dbReference type="Pfam" id="PF15901"/>
    </source>
</evidence>
<gene>
    <name evidence="2" type="ORF">RF11_15519</name>
</gene>
<dbReference type="AlphaFoldDB" id="A0A0C2J4U7"/>
<dbReference type="InterPro" id="IPR050310">
    <property type="entry name" value="VPS10-sortilin"/>
</dbReference>
<dbReference type="InterPro" id="IPR031777">
    <property type="entry name" value="Sortilin_C"/>
</dbReference>
<dbReference type="PANTHER" id="PTHR12106:SF27">
    <property type="entry name" value="SORTILIN-RELATED RECEPTOR"/>
    <property type="match status" value="1"/>
</dbReference>
<dbReference type="Pfam" id="PF15901">
    <property type="entry name" value="Sortilin_C"/>
    <property type="match status" value="1"/>
</dbReference>
<reference evidence="2 3" key="1">
    <citation type="journal article" date="2014" name="Genome Biol. Evol.">
        <title>The genome of the myxosporean Thelohanellus kitauei shows adaptations to nutrient acquisition within its fish host.</title>
        <authorList>
            <person name="Yang Y."/>
            <person name="Xiong J."/>
            <person name="Zhou Z."/>
            <person name="Huo F."/>
            <person name="Miao W."/>
            <person name="Ran C."/>
            <person name="Liu Y."/>
            <person name="Zhang J."/>
            <person name="Feng J."/>
            <person name="Wang M."/>
            <person name="Wang M."/>
            <person name="Wang L."/>
            <person name="Yao B."/>
        </authorList>
    </citation>
    <scope>NUCLEOTIDE SEQUENCE [LARGE SCALE GENOMIC DNA]</scope>
    <source>
        <strain evidence="2">Wuqing</strain>
    </source>
</reference>
<proteinExistence type="predicted"/>